<dbReference type="SUPFAM" id="SSF51395">
    <property type="entry name" value="FMN-linked oxidoreductases"/>
    <property type="match status" value="1"/>
</dbReference>
<keyword evidence="2" id="KW-0560">Oxidoreductase</keyword>
<evidence type="ECO:0000313" key="5">
    <source>
        <dbReference type="EMBL" id="ERF73690.1"/>
    </source>
</evidence>
<organism evidence="5 6">
    <name type="scientific">Endocarpon pusillum (strain Z07020 / HMAS-L-300199)</name>
    <name type="common">Lichen-forming fungus</name>
    <dbReference type="NCBI Taxonomy" id="1263415"/>
    <lineage>
        <taxon>Eukaryota</taxon>
        <taxon>Fungi</taxon>
        <taxon>Dikarya</taxon>
        <taxon>Ascomycota</taxon>
        <taxon>Pezizomycotina</taxon>
        <taxon>Eurotiomycetes</taxon>
        <taxon>Chaetothyriomycetidae</taxon>
        <taxon>Verrucariales</taxon>
        <taxon>Verrucariaceae</taxon>
        <taxon>Endocarpon</taxon>
    </lineage>
</organism>
<dbReference type="eggNOG" id="KOG0538">
    <property type="taxonomic scope" value="Eukaryota"/>
</dbReference>
<dbReference type="InterPro" id="IPR037396">
    <property type="entry name" value="FMN_HAD"/>
</dbReference>
<dbReference type="OrthoDB" id="25826at2759"/>
<dbReference type="InterPro" id="IPR000262">
    <property type="entry name" value="FMN-dep_DH"/>
</dbReference>
<feature type="signal peptide" evidence="3">
    <location>
        <begin position="1"/>
        <end position="22"/>
    </location>
</feature>
<sequence length="575" mass="62253">MKLQYLVTLCTVFSAASISVAAQSAQELLDSVLNPDPADASYSSYASQIYYNATLYNQTPIASTNFDRLEASAKLLLPATAYNYAAGGAGLEKTVAANREAFDFWRIIPQVMHDVSPSRNLSTSLFGRRVPAPVVMAPVGVQTLFHPTGEHATAKVFGEMGLPYTLSTATSTGFADVAKANGNNPRWYQLYWPSDDDLTRSYLRSAKQNGYEVLVVTVDTWDLGWRTRDLDQGYFPFIRGIGVQIGLEDACVHEKLGFNPLAPNATAEQKQMAALYHVITTSRGISPVWRHLTKLRDWWGDRPIVLKGIQSVVDAVKAVEYGMDGIIISNHGGRQIDGAIGSLETLPAIVEAVKGKITIGFDGGIRSGADIFKVIALGADFVQLGRPILWGLAHEGEKGVRHVLKSLLAEFDLTVGLSGCQELGDVNSTLLAASSFAPTTDSFFNVSLIVLDGISDPSSAAHQLDPGLKPIALLCSAPQVLLLHFPRGFDDFLVDSLGLGSTADIFHGFNQQDSVKHPKSNDVLRIRHKARRGIYHCAFVVVACGGESEEPIACSRFNVIGVFYGNSWKTTISGQ</sequence>
<keyword evidence="3" id="KW-0732">Signal</keyword>
<dbReference type="RefSeq" id="XP_007800693.1">
    <property type="nucleotide sequence ID" value="XM_007802502.1"/>
</dbReference>
<dbReference type="HOGENOM" id="CLU_020639_0_1_1"/>
<reference evidence="6" key="1">
    <citation type="journal article" date="2014" name="BMC Genomics">
        <title>Genome characteristics reveal the impact of lichenization on lichen-forming fungus Endocarpon pusillum Hedwig (Verrucariales, Ascomycota).</title>
        <authorList>
            <person name="Wang Y.-Y."/>
            <person name="Liu B."/>
            <person name="Zhang X.-Y."/>
            <person name="Zhou Q.-M."/>
            <person name="Zhang T."/>
            <person name="Li H."/>
            <person name="Yu Y.-F."/>
            <person name="Zhang X.-L."/>
            <person name="Hao X.-Y."/>
            <person name="Wang M."/>
            <person name="Wang L."/>
            <person name="Wei J.-C."/>
        </authorList>
    </citation>
    <scope>NUCLEOTIDE SEQUENCE [LARGE SCALE GENOMIC DNA]</scope>
    <source>
        <strain evidence="6">Z07020 / HMAS-L-300199</strain>
    </source>
</reference>
<dbReference type="Pfam" id="PF01070">
    <property type="entry name" value="FMN_dh"/>
    <property type="match status" value="1"/>
</dbReference>
<feature type="chain" id="PRO_5004612234" description="FMN hydroxy acid dehydrogenase domain-containing protein" evidence="3">
    <location>
        <begin position="23"/>
        <end position="575"/>
    </location>
</feature>
<evidence type="ECO:0000256" key="2">
    <source>
        <dbReference type="ARBA" id="ARBA00023002"/>
    </source>
</evidence>
<evidence type="ECO:0000313" key="6">
    <source>
        <dbReference type="Proteomes" id="UP000019373"/>
    </source>
</evidence>
<evidence type="ECO:0000256" key="3">
    <source>
        <dbReference type="SAM" id="SignalP"/>
    </source>
</evidence>
<dbReference type="PROSITE" id="PS51349">
    <property type="entry name" value="FMN_HYDROXY_ACID_DH_2"/>
    <property type="match status" value="1"/>
</dbReference>
<evidence type="ECO:0000259" key="4">
    <source>
        <dbReference type="PROSITE" id="PS51349"/>
    </source>
</evidence>
<dbReference type="PANTHER" id="PTHR10578">
    <property type="entry name" value="S -2-HYDROXY-ACID OXIDASE-RELATED"/>
    <property type="match status" value="1"/>
</dbReference>
<dbReference type="InterPro" id="IPR013785">
    <property type="entry name" value="Aldolase_TIM"/>
</dbReference>
<dbReference type="OMA" id="REVANYH"/>
<dbReference type="GO" id="GO:0016491">
    <property type="term" value="F:oxidoreductase activity"/>
    <property type="evidence" value="ECO:0007669"/>
    <property type="project" value="UniProtKB-KW"/>
</dbReference>
<dbReference type="PROSITE" id="PS00557">
    <property type="entry name" value="FMN_HYDROXY_ACID_DH_1"/>
    <property type="match status" value="1"/>
</dbReference>
<proteinExistence type="predicted"/>
<dbReference type="Proteomes" id="UP000019373">
    <property type="component" value="Unassembled WGS sequence"/>
</dbReference>
<comment type="cofactor">
    <cofactor evidence="1">
        <name>FMN</name>
        <dbReference type="ChEBI" id="CHEBI:58210"/>
    </cofactor>
</comment>
<dbReference type="AlphaFoldDB" id="U1HT14"/>
<dbReference type="InterPro" id="IPR008259">
    <property type="entry name" value="FMN_hydac_DH_AS"/>
</dbReference>
<protein>
    <recommendedName>
        <fullName evidence="4">FMN hydroxy acid dehydrogenase domain-containing protein</fullName>
    </recommendedName>
</protein>
<dbReference type="GeneID" id="19236003"/>
<evidence type="ECO:0000256" key="1">
    <source>
        <dbReference type="ARBA" id="ARBA00001917"/>
    </source>
</evidence>
<dbReference type="EMBL" id="KE720941">
    <property type="protein sequence ID" value="ERF73690.1"/>
    <property type="molecule type" value="Genomic_DNA"/>
</dbReference>
<accession>U1HT14</accession>
<feature type="domain" description="FMN hydroxy acid dehydrogenase" evidence="4">
    <location>
        <begin position="58"/>
        <end position="436"/>
    </location>
</feature>
<dbReference type="PANTHER" id="PTHR10578:SF143">
    <property type="entry name" value="FMN-DEPENDENT ALPHA-HYDROXY ACID DEHYDROGENASE PB1A11.03"/>
    <property type="match status" value="1"/>
</dbReference>
<gene>
    <name evidence="5" type="ORF">EPUS_00944</name>
</gene>
<keyword evidence="6" id="KW-1185">Reference proteome</keyword>
<dbReference type="Gene3D" id="3.20.20.70">
    <property type="entry name" value="Aldolase class I"/>
    <property type="match status" value="1"/>
</dbReference>
<name>U1HT14_ENDPU</name>